<evidence type="ECO:0000259" key="2">
    <source>
        <dbReference type="Pfam" id="PF18088"/>
    </source>
</evidence>
<dbReference type="Gene3D" id="1.20.120.670">
    <property type="entry name" value="N-acetyl-b-d-glucoasminidase"/>
    <property type="match status" value="1"/>
</dbReference>
<comment type="caution">
    <text evidence="3">The sequence shown here is derived from an EMBL/GenBank/DDBJ whole genome shotgun (WGS) entry which is preliminary data.</text>
</comment>
<evidence type="ECO:0000313" key="3">
    <source>
        <dbReference type="EMBL" id="MPM69598.1"/>
    </source>
</evidence>
<accession>A0A645BWW8</accession>
<dbReference type="EMBL" id="VSSQ01022970">
    <property type="protein sequence ID" value="MPM69598.1"/>
    <property type="molecule type" value="Genomic_DNA"/>
</dbReference>
<organism evidence="3">
    <name type="scientific">bioreactor metagenome</name>
    <dbReference type="NCBI Taxonomy" id="1076179"/>
    <lineage>
        <taxon>unclassified sequences</taxon>
        <taxon>metagenomes</taxon>
        <taxon>ecological metagenomes</taxon>
    </lineage>
</organism>
<evidence type="ECO:0000256" key="1">
    <source>
        <dbReference type="SAM" id="Coils"/>
    </source>
</evidence>
<proteinExistence type="predicted"/>
<reference evidence="3" key="1">
    <citation type="submission" date="2019-08" db="EMBL/GenBank/DDBJ databases">
        <authorList>
            <person name="Kucharzyk K."/>
            <person name="Murdoch R.W."/>
            <person name="Higgins S."/>
            <person name="Loffler F."/>
        </authorList>
    </citation>
    <scope>NUCLEOTIDE SEQUENCE</scope>
</reference>
<keyword evidence="1" id="KW-0175">Coiled coil</keyword>
<dbReference type="InterPro" id="IPR041063">
    <property type="entry name" value="Glyco_H_20C_C"/>
</dbReference>
<feature type="coiled-coil region" evidence="1">
    <location>
        <begin position="191"/>
        <end position="218"/>
    </location>
</feature>
<sequence>MLGLSLYAEHGYCDKLDMEKFKERFEFCTGAKYDDFMLLEDLDNTPGVSSTAETSYNPSKYLMWQDILTGLFDKNSEGLPFDAHYAALAEKLKACVGRNGYFDEMFRFYYNVANTLAIKAEMGLKITKAYKENDRITLETLAENELPELKQRMLALRESHYRLWFDLYKALGWDVFDMRYGSLVTRIDTAAREIKDYLDGKLEKLEELEEQRLDYNGNSGVISYANYFGRIVSASRIAPFC</sequence>
<dbReference type="Pfam" id="PF18088">
    <property type="entry name" value="Glyco_H_20C_C"/>
    <property type="match status" value="1"/>
</dbReference>
<feature type="domain" description="Glycoside Hydrolase 20C C-terminal" evidence="2">
    <location>
        <begin position="34"/>
        <end position="220"/>
    </location>
</feature>
<protein>
    <recommendedName>
        <fullName evidence="2">Glycoside Hydrolase 20C C-terminal domain-containing protein</fullName>
    </recommendedName>
</protein>
<dbReference type="AlphaFoldDB" id="A0A645BWW8"/>
<gene>
    <name evidence="3" type="ORF">SDC9_116546</name>
</gene>
<name>A0A645BWW8_9ZZZZ</name>